<dbReference type="Gene3D" id="1.10.30.50">
    <property type="match status" value="1"/>
</dbReference>
<keyword evidence="2" id="KW-0540">Nuclease</keyword>
<organism evidence="2">
    <name type="scientific">Pseudomonas zanjanensis</name>
    <dbReference type="NCBI Taxonomy" id="2745496"/>
    <lineage>
        <taxon>Bacteria</taxon>
        <taxon>Pseudomonadati</taxon>
        <taxon>Pseudomonadota</taxon>
        <taxon>Gammaproteobacteria</taxon>
        <taxon>Pseudomonadales</taxon>
        <taxon>Pseudomonadaceae</taxon>
        <taxon>Pseudomonas</taxon>
    </lineage>
</organism>
<accession>A0A923FB45</accession>
<gene>
    <name evidence="2" type="ORF">HU715_05640</name>
</gene>
<dbReference type="Pfam" id="PF01844">
    <property type="entry name" value="HNH"/>
    <property type="match status" value="1"/>
</dbReference>
<comment type="caution">
    <text evidence="2">The sequence shown here is derived from an EMBL/GenBank/DDBJ whole genome shotgun (WGS) entry which is preliminary data.</text>
</comment>
<dbReference type="AlphaFoldDB" id="A0A923FB45"/>
<name>A0A923FB45_9PSED</name>
<dbReference type="GO" id="GO:0004519">
    <property type="term" value="F:endonuclease activity"/>
    <property type="evidence" value="ECO:0007669"/>
    <property type="project" value="UniProtKB-KW"/>
</dbReference>
<dbReference type="InterPro" id="IPR003615">
    <property type="entry name" value="HNH_nuc"/>
</dbReference>
<reference evidence="2" key="1">
    <citation type="journal article" date="2020" name="Microorganisms">
        <title>Reliable Identification of Environmental Pseudomonas Isolates Using the rpoD Gene.</title>
        <authorList>
            <consortium name="The Broad Institute Genome Sequencing Platform"/>
            <person name="Girard L."/>
            <person name="Lood C."/>
            <person name="Rokni-Zadeh H."/>
            <person name="van Noort V."/>
            <person name="Lavigne R."/>
            <person name="De Mot R."/>
        </authorList>
    </citation>
    <scope>NUCLEOTIDE SEQUENCE</scope>
    <source>
        <strain evidence="2">SWRI12</strain>
    </source>
</reference>
<dbReference type="InterPro" id="IPR002711">
    <property type="entry name" value="HNH"/>
</dbReference>
<reference evidence="2" key="2">
    <citation type="submission" date="2020-07" db="EMBL/GenBank/DDBJ databases">
        <authorList>
            <person name="Lood C."/>
            <person name="Girard L."/>
        </authorList>
    </citation>
    <scope>NUCLEOTIDE SEQUENCE</scope>
    <source>
        <strain evidence="2">SWRI12</strain>
    </source>
</reference>
<dbReference type="GO" id="GO:0008270">
    <property type="term" value="F:zinc ion binding"/>
    <property type="evidence" value="ECO:0007669"/>
    <property type="project" value="InterPro"/>
</dbReference>
<dbReference type="CDD" id="cd00085">
    <property type="entry name" value="HNHc"/>
    <property type="match status" value="1"/>
</dbReference>
<keyword evidence="2" id="KW-0378">Hydrolase</keyword>
<sequence>MEDEEFTRFLRGKAMEAHSALNYRPILFLQMLGSSGGYQTVSTLISQPKPSDGFTKLWEGGRLDLSVEALVTESRWRRYFEADLLLAAETRLRQAGYVVAVPDSPENPQLLNNPPTGPQILPAFPEFILGEEYSRSDLFKMLGLNPEPTGGAWFTGYAEYEGNVFIFCNIGAPGRTGHNYGNHFEGDRLVWSAKGPSKLQHSSIQRLLKPLGRTYIFYRLGDREPFTFAGIAKPYQVFDTSPVKVTWEFHQHSPKSDIGSPLQSPSPGTVVEGAAKSVTIKIYERDRGARLICTRHWGWKCFVCQFDFAKNYGELGEKFIHVHHLKPLAEIGEAYSLNPVTDLRPVCPNCHAMLHRKVPALAIEELRVLMDWAKRD</sequence>
<feature type="domain" description="HNH" evidence="1">
    <location>
        <begin position="301"/>
        <end position="356"/>
    </location>
</feature>
<protein>
    <submittedName>
        <fullName evidence="2">HNH endonuclease</fullName>
    </submittedName>
</protein>
<evidence type="ECO:0000313" key="2">
    <source>
        <dbReference type="EMBL" id="MBC3389128.1"/>
    </source>
</evidence>
<evidence type="ECO:0000259" key="1">
    <source>
        <dbReference type="Pfam" id="PF01844"/>
    </source>
</evidence>
<proteinExistence type="predicted"/>
<dbReference type="GO" id="GO:0003676">
    <property type="term" value="F:nucleic acid binding"/>
    <property type="evidence" value="ECO:0007669"/>
    <property type="project" value="InterPro"/>
</dbReference>
<dbReference type="EMBL" id="JABWRB010000005">
    <property type="protein sequence ID" value="MBC3389128.1"/>
    <property type="molecule type" value="Genomic_DNA"/>
</dbReference>
<keyword evidence="2" id="KW-0255">Endonuclease</keyword>